<evidence type="ECO:0000256" key="3">
    <source>
        <dbReference type="ARBA" id="ARBA00023163"/>
    </source>
</evidence>
<reference evidence="6 7" key="1">
    <citation type="submission" date="2020-08" db="EMBL/GenBank/DDBJ databases">
        <title>Sequencing the genomes of 1000 actinobacteria strains.</title>
        <authorList>
            <person name="Klenk H.-P."/>
        </authorList>
    </citation>
    <scope>NUCLEOTIDE SEQUENCE [LARGE SCALE GENOMIC DNA]</scope>
    <source>
        <strain evidence="6 7">DSM 44230</strain>
    </source>
</reference>
<dbReference type="Proteomes" id="UP000533598">
    <property type="component" value="Unassembled WGS sequence"/>
</dbReference>
<keyword evidence="3" id="KW-0804">Transcription</keyword>
<dbReference type="SUPFAM" id="SSF48498">
    <property type="entry name" value="Tetracyclin repressor-like, C-terminal domain"/>
    <property type="match status" value="1"/>
</dbReference>
<evidence type="ECO:0000256" key="2">
    <source>
        <dbReference type="ARBA" id="ARBA00023125"/>
    </source>
</evidence>
<dbReference type="PRINTS" id="PR00455">
    <property type="entry name" value="HTHTETR"/>
</dbReference>
<dbReference type="GO" id="GO:0003700">
    <property type="term" value="F:DNA-binding transcription factor activity"/>
    <property type="evidence" value="ECO:0007669"/>
    <property type="project" value="TreeGrafter"/>
</dbReference>
<organism evidence="6 7">
    <name type="scientific">Crossiella cryophila</name>
    <dbReference type="NCBI Taxonomy" id="43355"/>
    <lineage>
        <taxon>Bacteria</taxon>
        <taxon>Bacillati</taxon>
        <taxon>Actinomycetota</taxon>
        <taxon>Actinomycetes</taxon>
        <taxon>Pseudonocardiales</taxon>
        <taxon>Pseudonocardiaceae</taxon>
        <taxon>Crossiella</taxon>
    </lineage>
</organism>
<dbReference type="SUPFAM" id="SSF46689">
    <property type="entry name" value="Homeodomain-like"/>
    <property type="match status" value="1"/>
</dbReference>
<evidence type="ECO:0000313" key="6">
    <source>
        <dbReference type="EMBL" id="MBB4680460.1"/>
    </source>
</evidence>
<keyword evidence="2 4" id="KW-0238">DNA-binding</keyword>
<keyword evidence="1" id="KW-0805">Transcription regulation</keyword>
<keyword evidence="7" id="KW-1185">Reference proteome</keyword>
<evidence type="ECO:0000259" key="5">
    <source>
        <dbReference type="PROSITE" id="PS50977"/>
    </source>
</evidence>
<feature type="DNA-binding region" description="H-T-H motif" evidence="4">
    <location>
        <begin position="32"/>
        <end position="51"/>
    </location>
</feature>
<dbReference type="InterPro" id="IPR036271">
    <property type="entry name" value="Tet_transcr_reg_TetR-rel_C_sf"/>
</dbReference>
<dbReference type="Pfam" id="PF00440">
    <property type="entry name" value="TetR_N"/>
    <property type="match status" value="1"/>
</dbReference>
<dbReference type="EMBL" id="JACHMH010000001">
    <property type="protein sequence ID" value="MBB4680460.1"/>
    <property type="molecule type" value="Genomic_DNA"/>
</dbReference>
<dbReference type="PROSITE" id="PS50977">
    <property type="entry name" value="HTH_TETR_2"/>
    <property type="match status" value="1"/>
</dbReference>
<dbReference type="Pfam" id="PF21597">
    <property type="entry name" value="TetR_C_43"/>
    <property type="match status" value="1"/>
</dbReference>
<name>A0A7W7CG34_9PSEU</name>
<dbReference type="AlphaFoldDB" id="A0A7W7CG34"/>
<dbReference type="PANTHER" id="PTHR30055">
    <property type="entry name" value="HTH-TYPE TRANSCRIPTIONAL REGULATOR RUTR"/>
    <property type="match status" value="1"/>
</dbReference>
<dbReference type="InterPro" id="IPR001647">
    <property type="entry name" value="HTH_TetR"/>
</dbReference>
<dbReference type="InterPro" id="IPR049445">
    <property type="entry name" value="TetR_SbtR-like_C"/>
</dbReference>
<protein>
    <submittedName>
        <fullName evidence="6">AcrR family transcriptional regulator</fullName>
    </submittedName>
</protein>
<feature type="domain" description="HTH tetR-type" evidence="5">
    <location>
        <begin position="10"/>
        <end position="69"/>
    </location>
</feature>
<accession>A0A7W7CG34</accession>
<proteinExistence type="predicted"/>
<sequence length="184" mass="20000">MLKKTRSDAVRNRERLLRVAYETFATEGLGVPIDEIARRAGVGAGTVYRHFPTKEALFRAIVADQFEQLIARARELADAADPGAAFYGYFTRFIHEYSTDQGLMDAFAGSSFDIETAEPERTAEFKAALGVLLARAQQAGAVRPDVDVHDVKAMVIAGHAMLGYRGEAGARLIPLLCKALAPDA</sequence>
<dbReference type="InterPro" id="IPR050109">
    <property type="entry name" value="HTH-type_TetR-like_transc_reg"/>
</dbReference>
<evidence type="ECO:0000256" key="1">
    <source>
        <dbReference type="ARBA" id="ARBA00023015"/>
    </source>
</evidence>
<dbReference type="InterPro" id="IPR009057">
    <property type="entry name" value="Homeodomain-like_sf"/>
</dbReference>
<gene>
    <name evidence="6" type="ORF">HNR67_006578</name>
</gene>
<dbReference type="RefSeq" id="WP_221490139.1">
    <property type="nucleotide sequence ID" value="NZ_BAAAUI010000005.1"/>
</dbReference>
<evidence type="ECO:0000256" key="4">
    <source>
        <dbReference type="PROSITE-ProRule" id="PRU00335"/>
    </source>
</evidence>
<dbReference type="Gene3D" id="1.10.357.10">
    <property type="entry name" value="Tetracycline Repressor, domain 2"/>
    <property type="match status" value="1"/>
</dbReference>
<comment type="caution">
    <text evidence="6">The sequence shown here is derived from an EMBL/GenBank/DDBJ whole genome shotgun (WGS) entry which is preliminary data.</text>
</comment>
<evidence type="ECO:0000313" key="7">
    <source>
        <dbReference type="Proteomes" id="UP000533598"/>
    </source>
</evidence>
<dbReference type="PANTHER" id="PTHR30055:SF234">
    <property type="entry name" value="HTH-TYPE TRANSCRIPTIONAL REGULATOR BETI"/>
    <property type="match status" value="1"/>
</dbReference>
<dbReference type="GO" id="GO:0000976">
    <property type="term" value="F:transcription cis-regulatory region binding"/>
    <property type="evidence" value="ECO:0007669"/>
    <property type="project" value="TreeGrafter"/>
</dbReference>